<organism evidence="1 2">
    <name type="scientific">Trichocladium antarcticum</name>
    <dbReference type="NCBI Taxonomy" id="1450529"/>
    <lineage>
        <taxon>Eukaryota</taxon>
        <taxon>Fungi</taxon>
        <taxon>Dikarya</taxon>
        <taxon>Ascomycota</taxon>
        <taxon>Pezizomycotina</taxon>
        <taxon>Sordariomycetes</taxon>
        <taxon>Sordariomycetidae</taxon>
        <taxon>Sordariales</taxon>
        <taxon>Chaetomiaceae</taxon>
        <taxon>Trichocladium</taxon>
    </lineage>
</organism>
<sequence length="138" mass="15570">MMMLDRWTTRICRPALIIRRHMSEKRSLLRKWTVTKTGQMTGRRVAGFEGPRHVLGEYQRKKEGETVACLRSHHPATGWGVLPALAAAHSLIDITPITWRLVLRGQHTGYAFYASSLSIQPSMSSYVEDALSAVLIQP</sequence>
<protein>
    <submittedName>
        <fullName evidence="1">Uncharacterized protein</fullName>
    </submittedName>
</protein>
<dbReference type="AlphaFoldDB" id="A0AAN6UBW4"/>
<evidence type="ECO:0000313" key="2">
    <source>
        <dbReference type="Proteomes" id="UP001304895"/>
    </source>
</evidence>
<reference evidence="1" key="1">
    <citation type="journal article" date="2023" name="Mol. Phylogenet. Evol.">
        <title>Genome-scale phylogeny and comparative genomics of the fungal order Sordariales.</title>
        <authorList>
            <person name="Hensen N."/>
            <person name="Bonometti L."/>
            <person name="Westerberg I."/>
            <person name="Brannstrom I.O."/>
            <person name="Guillou S."/>
            <person name="Cros-Aarteil S."/>
            <person name="Calhoun S."/>
            <person name="Haridas S."/>
            <person name="Kuo A."/>
            <person name="Mondo S."/>
            <person name="Pangilinan J."/>
            <person name="Riley R."/>
            <person name="LaButti K."/>
            <person name="Andreopoulos B."/>
            <person name="Lipzen A."/>
            <person name="Chen C."/>
            <person name="Yan M."/>
            <person name="Daum C."/>
            <person name="Ng V."/>
            <person name="Clum A."/>
            <person name="Steindorff A."/>
            <person name="Ohm R.A."/>
            <person name="Martin F."/>
            <person name="Silar P."/>
            <person name="Natvig D.O."/>
            <person name="Lalanne C."/>
            <person name="Gautier V."/>
            <person name="Ament-Velasquez S.L."/>
            <person name="Kruys A."/>
            <person name="Hutchinson M.I."/>
            <person name="Powell A.J."/>
            <person name="Barry K."/>
            <person name="Miller A.N."/>
            <person name="Grigoriev I.V."/>
            <person name="Debuchy R."/>
            <person name="Gladieux P."/>
            <person name="Hiltunen Thoren M."/>
            <person name="Johannesson H."/>
        </authorList>
    </citation>
    <scope>NUCLEOTIDE SEQUENCE</scope>
    <source>
        <strain evidence="1">CBS 123565</strain>
    </source>
</reference>
<comment type="caution">
    <text evidence="1">The sequence shown here is derived from an EMBL/GenBank/DDBJ whole genome shotgun (WGS) entry which is preliminary data.</text>
</comment>
<accession>A0AAN6UBW4</accession>
<reference evidence="1" key="2">
    <citation type="submission" date="2023-05" db="EMBL/GenBank/DDBJ databases">
        <authorList>
            <consortium name="Lawrence Berkeley National Laboratory"/>
            <person name="Steindorff A."/>
            <person name="Hensen N."/>
            <person name="Bonometti L."/>
            <person name="Westerberg I."/>
            <person name="Brannstrom I.O."/>
            <person name="Guillou S."/>
            <person name="Cros-Aarteil S."/>
            <person name="Calhoun S."/>
            <person name="Haridas S."/>
            <person name="Kuo A."/>
            <person name="Mondo S."/>
            <person name="Pangilinan J."/>
            <person name="Riley R."/>
            <person name="Labutti K."/>
            <person name="Andreopoulos B."/>
            <person name="Lipzen A."/>
            <person name="Chen C."/>
            <person name="Yanf M."/>
            <person name="Daum C."/>
            <person name="Ng V."/>
            <person name="Clum A."/>
            <person name="Ohm R."/>
            <person name="Martin F."/>
            <person name="Silar P."/>
            <person name="Natvig D."/>
            <person name="Lalanne C."/>
            <person name="Gautier V."/>
            <person name="Ament-Velasquez S.L."/>
            <person name="Kruys A."/>
            <person name="Hutchinson M.I."/>
            <person name="Powell A.J."/>
            <person name="Barry K."/>
            <person name="Miller A.N."/>
            <person name="Grigoriev I.V."/>
            <person name="Debuchy R."/>
            <person name="Gladieux P."/>
            <person name="Thoren M.H."/>
            <person name="Johannesson H."/>
        </authorList>
    </citation>
    <scope>NUCLEOTIDE SEQUENCE</scope>
    <source>
        <strain evidence="1">CBS 123565</strain>
    </source>
</reference>
<dbReference type="Proteomes" id="UP001304895">
    <property type="component" value="Unassembled WGS sequence"/>
</dbReference>
<proteinExistence type="predicted"/>
<evidence type="ECO:0000313" key="1">
    <source>
        <dbReference type="EMBL" id="KAK4130168.1"/>
    </source>
</evidence>
<gene>
    <name evidence="1" type="ORF">BT67DRAFT_243973</name>
</gene>
<dbReference type="EMBL" id="MU853442">
    <property type="protein sequence ID" value="KAK4130168.1"/>
    <property type="molecule type" value="Genomic_DNA"/>
</dbReference>
<keyword evidence="2" id="KW-1185">Reference proteome</keyword>
<name>A0AAN6UBW4_9PEZI</name>